<evidence type="ECO:0000256" key="2">
    <source>
        <dbReference type="ARBA" id="ARBA00022741"/>
    </source>
</evidence>
<evidence type="ECO:0000256" key="4">
    <source>
        <dbReference type="ARBA" id="ARBA00022840"/>
    </source>
</evidence>
<gene>
    <name evidence="9" type="ORF">QQ020_35775</name>
</gene>
<dbReference type="RefSeq" id="WP_346762822.1">
    <property type="nucleotide sequence ID" value="NZ_JAUJEB010000018.1"/>
</dbReference>
<dbReference type="GO" id="GO:0008741">
    <property type="term" value="F:ribulokinase activity"/>
    <property type="evidence" value="ECO:0007669"/>
    <property type="project" value="UniProtKB-EC"/>
</dbReference>
<keyword evidence="4" id="KW-0067">ATP-binding</keyword>
<reference evidence="9" key="1">
    <citation type="submission" date="2023-06" db="EMBL/GenBank/DDBJ databases">
        <title>Genomic of Agaribacillus aureum.</title>
        <authorList>
            <person name="Wang G."/>
        </authorList>
    </citation>
    <scope>NUCLEOTIDE SEQUENCE</scope>
    <source>
        <strain evidence="9">BMA12</strain>
    </source>
</reference>
<keyword evidence="10" id="KW-1185">Reference proteome</keyword>
<feature type="domain" description="Carbohydrate kinase FGGY N-terminal" evidence="7">
    <location>
        <begin position="3"/>
        <end position="282"/>
    </location>
</feature>
<dbReference type="InterPro" id="IPR043129">
    <property type="entry name" value="ATPase_NBD"/>
</dbReference>
<name>A0ABT8LKQ9_9BACT</name>
<keyword evidence="3" id="KW-0418">Kinase</keyword>
<dbReference type="CDD" id="cd07781">
    <property type="entry name" value="ASKHA_NBD_FGGY_L-RBK"/>
    <property type="match status" value="1"/>
</dbReference>
<keyword evidence="5" id="KW-0054">Arabinose catabolism</keyword>
<dbReference type="Gene3D" id="3.30.420.40">
    <property type="match status" value="2"/>
</dbReference>
<dbReference type="PANTHER" id="PTHR43435">
    <property type="entry name" value="RIBULOKINASE"/>
    <property type="match status" value="1"/>
</dbReference>
<dbReference type="PANTHER" id="PTHR43435:SF4">
    <property type="entry name" value="FGGY CARBOHYDRATE KINASE DOMAIN-CONTAINING PROTEIN"/>
    <property type="match status" value="1"/>
</dbReference>
<evidence type="ECO:0000313" key="9">
    <source>
        <dbReference type="EMBL" id="MDN5217487.1"/>
    </source>
</evidence>
<evidence type="ECO:0000259" key="8">
    <source>
        <dbReference type="Pfam" id="PF02782"/>
    </source>
</evidence>
<sequence>MEYTLGLDFGTGSVRACILDIHSGQMISTAICAFEGGIEGTYLDKNDPLLARQSPLEYLRSMEIAVKEAVSDFISNGRVVNDIIGIGVDATGSTPIPIKQNMSPLAALPEFKDNLNAYAWLWKDHTAIKEALEITKKADMQRPHYLAKCGGSYSSEWFWSKIWHCYNVDPKTFAAADSWMEQSDFIPATLAGIKDMYQVKRNICAAGHKAMFSDTWGGLPDKEFLTSLHPALAALRDRLYDAAYTFEETLGYLSEEWATRLGLPEGIPIAVGALDAHVGAIGAGVKDGVFVKIIGTSTCDIMAFPENLAPSDFPGVAGIVNGSVLPGYIGIEAGQAAVGDLLNWWVQHVLKKEADYHTILTDKASKLRAGESGLLALDWNNGNRNILGDQQLSGLILGQTLATTDFEIYRALIESTAFGALKIIQLVESQGVKINEVIATGGIGHKNEMFMQIYADVIGYPVRLVENPQTVAIGAAIMAAVAAKKDSQGFETIENAVNKLSVASDKTYFPVKEEHAVYKHLFKLYSQLHNTFGDSYEGGLYNVMKELIEIRVKCASR</sequence>
<comment type="caution">
    <text evidence="9">The sequence shown here is derived from an EMBL/GenBank/DDBJ whole genome shotgun (WGS) entry which is preliminary data.</text>
</comment>
<evidence type="ECO:0000259" key="7">
    <source>
        <dbReference type="Pfam" id="PF00370"/>
    </source>
</evidence>
<dbReference type="NCBIfam" id="NF003154">
    <property type="entry name" value="PRK04123.1"/>
    <property type="match status" value="1"/>
</dbReference>
<dbReference type="EMBL" id="JAUJEB010000018">
    <property type="protein sequence ID" value="MDN5217487.1"/>
    <property type="molecule type" value="Genomic_DNA"/>
</dbReference>
<dbReference type="InterPro" id="IPR018485">
    <property type="entry name" value="FGGY_C"/>
</dbReference>
<evidence type="ECO:0000313" key="10">
    <source>
        <dbReference type="Proteomes" id="UP001172083"/>
    </source>
</evidence>
<evidence type="ECO:0000256" key="1">
    <source>
        <dbReference type="ARBA" id="ARBA00022679"/>
    </source>
</evidence>
<dbReference type="Proteomes" id="UP001172083">
    <property type="component" value="Unassembled WGS sequence"/>
</dbReference>
<dbReference type="InterPro" id="IPR000577">
    <property type="entry name" value="Carb_kinase_FGGY"/>
</dbReference>
<dbReference type="SUPFAM" id="SSF53067">
    <property type="entry name" value="Actin-like ATPase domain"/>
    <property type="match status" value="2"/>
</dbReference>
<accession>A0ABT8LKQ9</accession>
<keyword evidence="1 9" id="KW-0808">Transferase</keyword>
<keyword evidence="6" id="KW-0119">Carbohydrate metabolism</keyword>
<feature type="domain" description="Carbohydrate kinase FGGY C-terminal" evidence="8">
    <location>
        <begin position="293"/>
        <end position="483"/>
    </location>
</feature>
<protein>
    <submittedName>
        <fullName evidence="9">Ribulokinase</fullName>
        <ecNumber evidence="9">2.7.1.16</ecNumber>
    </submittedName>
</protein>
<proteinExistence type="predicted"/>
<dbReference type="Pfam" id="PF02782">
    <property type="entry name" value="FGGY_C"/>
    <property type="match status" value="1"/>
</dbReference>
<dbReference type="Pfam" id="PF00370">
    <property type="entry name" value="FGGY_N"/>
    <property type="match status" value="1"/>
</dbReference>
<evidence type="ECO:0000256" key="6">
    <source>
        <dbReference type="ARBA" id="ARBA00023277"/>
    </source>
</evidence>
<evidence type="ECO:0000256" key="3">
    <source>
        <dbReference type="ARBA" id="ARBA00022777"/>
    </source>
</evidence>
<dbReference type="EC" id="2.7.1.16" evidence="9"/>
<dbReference type="PIRSF" id="PIRSF000538">
    <property type="entry name" value="GlpK"/>
    <property type="match status" value="1"/>
</dbReference>
<keyword evidence="2" id="KW-0547">Nucleotide-binding</keyword>
<dbReference type="InterPro" id="IPR005929">
    <property type="entry name" value="Ribulokinase"/>
</dbReference>
<evidence type="ECO:0000256" key="5">
    <source>
        <dbReference type="ARBA" id="ARBA00022935"/>
    </source>
</evidence>
<dbReference type="InterPro" id="IPR018484">
    <property type="entry name" value="FGGY_N"/>
</dbReference>
<organism evidence="9 10">
    <name type="scientific">Agaribacillus aureus</name>
    <dbReference type="NCBI Taxonomy" id="3051825"/>
    <lineage>
        <taxon>Bacteria</taxon>
        <taxon>Pseudomonadati</taxon>
        <taxon>Bacteroidota</taxon>
        <taxon>Cytophagia</taxon>
        <taxon>Cytophagales</taxon>
        <taxon>Splendidivirgaceae</taxon>
        <taxon>Agaribacillus</taxon>
    </lineage>
</organism>